<dbReference type="STRING" id="97359.A0A550CM90"/>
<feature type="compositionally biased region" description="Low complexity" evidence="1">
    <location>
        <begin position="303"/>
        <end position="312"/>
    </location>
</feature>
<keyword evidence="3" id="KW-1185">Reference proteome</keyword>
<sequence>MSGVVNEDWDAGTPPPLSDPEAVRDFCSNLEFECSDAAFEFKLALSKRHPGAMDNLTHLFACWEEFEAWKVNEEQRLTVAFVKRTAYGSKKDPPLFKKHTTFVCSRQPTGGKSKYVKRESDRRTRTSCKLQEGGCPASMNVRTFHDSQVVYVAYAPDHSHDIGQANHSFIRPKNKKRKSSAKSHSASPLGHAIPTNDVEPGTSTPSLTPAPTQPYGVLDAPSTKGRLHEAFSLFAEVYDRARWFTDLLPSFGVLETAISQLHSAMVLHDSSTSRESPGHQHNPTSSSLDVGRQRTCPADFSASTTPSSSPTTVQRWMQAAQGLSTIRHFSTFSELPDPAVTLLEASLFQLFLESTAIPTNQALSPSTAGGQDAEHV</sequence>
<evidence type="ECO:0000313" key="3">
    <source>
        <dbReference type="Proteomes" id="UP000320762"/>
    </source>
</evidence>
<feature type="region of interest" description="Disordered" evidence="1">
    <location>
        <begin position="163"/>
        <end position="221"/>
    </location>
</feature>
<gene>
    <name evidence="2" type="ORF">BD626DRAFT_486191</name>
</gene>
<feature type="compositionally biased region" description="Basic residues" evidence="1">
    <location>
        <begin position="170"/>
        <end position="181"/>
    </location>
</feature>
<feature type="region of interest" description="Disordered" evidence="1">
    <location>
        <begin position="268"/>
        <end position="313"/>
    </location>
</feature>
<evidence type="ECO:0000313" key="2">
    <source>
        <dbReference type="EMBL" id="TRM65905.1"/>
    </source>
</evidence>
<evidence type="ECO:0008006" key="4">
    <source>
        <dbReference type="Google" id="ProtNLM"/>
    </source>
</evidence>
<evidence type="ECO:0000256" key="1">
    <source>
        <dbReference type="SAM" id="MobiDB-lite"/>
    </source>
</evidence>
<dbReference type="OrthoDB" id="3258408at2759"/>
<name>A0A550CM90_9AGAR</name>
<feature type="compositionally biased region" description="Polar residues" evidence="1">
    <location>
        <begin position="201"/>
        <end position="210"/>
    </location>
</feature>
<comment type="caution">
    <text evidence="2">The sequence shown here is derived from an EMBL/GenBank/DDBJ whole genome shotgun (WGS) entry which is preliminary data.</text>
</comment>
<reference evidence="2 3" key="1">
    <citation type="journal article" date="2019" name="New Phytol.">
        <title>Comparative genomics reveals unique wood-decay strategies and fruiting body development in the Schizophyllaceae.</title>
        <authorList>
            <person name="Almasi E."/>
            <person name="Sahu N."/>
            <person name="Krizsan K."/>
            <person name="Balint B."/>
            <person name="Kovacs G.M."/>
            <person name="Kiss B."/>
            <person name="Cseklye J."/>
            <person name="Drula E."/>
            <person name="Henrissat B."/>
            <person name="Nagy I."/>
            <person name="Chovatia M."/>
            <person name="Adam C."/>
            <person name="LaButti K."/>
            <person name="Lipzen A."/>
            <person name="Riley R."/>
            <person name="Grigoriev I.V."/>
            <person name="Nagy L.G."/>
        </authorList>
    </citation>
    <scope>NUCLEOTIDE SEQUENCE [LARGE SCALE GENOMIC DNA]</scope>
    <source>
        <strain evidence="2 3">NL-1724</strain>
    </source>
</reference>
<organism evidence="2 3">
    <name type="scientific">Schizophyllum amplum</name>
    <dbReference type="NCBI Taxonomy" id="97359"/>
    <lineage>
        <taxon>Eukaryota</taxon>
        <taxon>Fungi</taxon>
        <taxon>Dikarya</taxon>
        <taxon>Basidiomycota</taxon>
        <taxon>Agaricomycotina</taxon>
        <taxon>Agaricomycetes</taxon>
        <taxon>Agaricomycetidae</taxon>
        <taxon>Agaricales</taxon>
        <taxon>Schizophyllaceae</taxon>
        <taxon>Schizophyllum</taxon>
    </lineage>
</organism>
<feature type="compositionally biased region" description="Polar residues" evidence="1">
    <location>
        <begin position="269"/>
        <end position="288"/>
    </location>
</feature>
<dbReference type="AlphaFoldDB" id="A0A550CM90"/>
<proteinExistence type="predicted"/>
<protein>
    <recommendedName>
        <fullName evidence="4">FAR1 domain-containing protein</fullName>
    </recommendedName>
</protein>
<dbReference type="Proteomes" id="UP000320762">
    <property type="component" value="Unassembled WGS sequence"/>
</dbReference>
<dbReference type="EMBL" id="VDMD01000004">
    <property type="protein sequence ID" value="TRM65905.1"/>
    <property type="molecule type" value="Genomic_DNA"/>
</dbReference>
<accession>A0A550CM90</accession>